<comment type="caution">
    <text evidence="1">The sequence shown here is derived from an EMBL/GenBank/DDBJ whole genome shotgun (WGS) entry which is preliminary data.</text>
</comment>
<reference evidence="1" key="1">
    <citation type="journal article" date="2019" name="bioRxiv">
        <title>The Genome of the Zebra Mussel, Dreissena polymorpha: A Resource for Invasive Species Research.</title>
        <authorList>
            <person name="McCartney M.A."/>
            <person name="Auch B."/>
            <person name="Kono T."/>
            <person name="Mallez S."/>
            <person name="Zhang Y."/>
            <person name="Obille A."/>
            <person name="Becker A."/>
            <person name="Abrahante J.E."/>
            <person name="Garbe J."/>
            <person name="Badalamenti J.P."/>
            <person name="Herman A."/>
            <person name="Mangelson H."/>
            <person name="Liachko I."/>
            <person name="Sullivan S."/>
            <person name="Sone E.D."/>
            <person name="Koren S."/>
            <person name="Silverstein K.A.T."/>
            <person name="Beckman K.B."/>
            <person name="Gohl D.M."/>
        </authorList>
    </citation>
    <scope>NUCLEOTIDE SEQUENCE</scope>
    <source>
        <strain evidence="1">Duluth1</strain>
        <tissue evidence="1">Whole animal</tissue>
    </source>
</reference>
<sequence>MDPFILLKKNITVVAQRHALHWVLQSLSHHKAIGADPLSSGYTLMPKIRGRMIALMAELSKDSRLLAEVSGDSRCITIVPRGVRH</sequence>
<organism evidence="1 2">
    <name type="scientific">Dreissena polymorpha</name>
    <name type="common">Zebra mussel</name>
    <name type="synonym">Mytilus polymorpha</name>
    <dbReference type="NCBI Taxonomy" id="45954"/>
    <lineage>
        <taxon>Eukaryota</taxon>
        <taxon>Metazoa</taxon>
        <taxon>Spiralia</taxon>
        <taxon>Lophotrochozoa</taxon>
        <taxon>Mollusca</taxon>
        <taxon>Bivalvia</taxon>
        <taxon>Autobranchia</taxon>
        <taxon>Heteroconchia</taxon>
        <taxon>Euheterodonta</taxon>
        <taxon>Imparidentia</taxon>
        <taxon>Neoheterodontei</taxon>
        <taxon>Myida</taxon>
        <taxon>Dreissenoidea</taxon>
        <taxon>Dreissenidae</taxon>
        <taxon>Dreissena</taxon>
    </lineage>
</organism>
<evidence type="ECO:0000313" key="2">
    <source>
        <dbReference type="Proteomes" id="UP000828390"/>
    </source>
</evidence>
<evidence type="ECO:0000313" key="1">
    <source>
        <dbReference type="EMBL" id="KAH3746424.1"/>
    </source>
</evidence>
<name>A0A9D4I371_DREPO</name>
<gene>
    <name evidence="1" type="ORF">DPMN_180832</name>
</gene>
<reference evidence="1" key="2">
    <citation type="submission" date="2020-11" db="EMBL/GenBank/DDBJ databases">
        <authorList>
            <person name="McCartney M.A."/>
            <person name="Auch B."/>
            <person name="Kono T."/>
            <person name="Mallez S."/>
            <person name="Becker A."/>
            <person name="Gohl D.M."/>
            <person name="Silverstein K.A.T."/>
            <person name="Koren S."/>
            <person name="Bechman K.B."/>
            <person name="Herman A."/>
            <person name="Abrahante J.E."/>
            <person name="Garbe J."/>
        </authorList>
    </citation>
    <scope>NUCLEOTIDE SEQUENCE</scope>
    <source>
        <strain evidence="1">Duluth1</strain>
        <tissue evidence="1">Whole animal</tissue>
    </source>
</reference>
<dbReference type="EMBL" id="JAIWYP010000010">
    <property type="protein sequence ID" value="KAH3746424.1"/>
    <property type="molecule type" value="Genomic_DNA"/>
</dbReference>
<keyword evidence="2" id="KW-1185">Reference proteome</keyword>
<accession>A0A9D4I371</accession>
<dbReference type="Proteomes" id="UP000828390">
    <property type="component" value="Unassembled WGS sequence"/>
</dbReference>
<protein>
    <submittedName>
        <fullName evidence="1">Uncharacterized protein</fullName>
    </submittedName>
</protein>
<dbReference type="AlphaFoldDB" id="A0A9D4I371"/>
<proteinExistence type="predicted"/>